<feature type="domain" description="PKD" evidence="2">
    <location>
        <begin position="461"/>
        <end position="515"/>
    </location>
</feature>
<dbReference type="Pfam" id="PF18911">
    <property type="entry name" value="PKD_4"/>
    <property type="match status" value="1"/>
</dbReference>
<gene>
    <name evidence="3" type="ORF">MasN3_00580</name>
</gene>
<dbReference type="SUPFAM" id="SSF49299">
    <property type="entry name" value="PKD domain"/>
    <property type="match status" value="1"/>
</dbReference>
<evidence type="ECO:0000313" key="4">
    <source>
        <dbReference type="Proteomes" id="UP001163336"/>
    </source>
</evidence>
<keyword evidence="1" id="KW-0732">Signal</keyword>
<dbReference type="InterPro" id="IPR022409">
    <property type="entry name" value="PKD/Chitinase_dom"/>
</dbReference>
<dbReference type="SMART" id="SM00089">
    <property type="entry name" value="PKD"/>
    <property type="match status" value="1"/>
</dbReference>
<accession>A0ABM8C086</accession>
<dbReference type="InterPro" id="IPR014262">
    <property type="entry name" value="HAF_rpt"/>
</dbReference>
<protein>
    <recommendedName>
        <fullName evidence="2">PKD domain-containing protein</fullName>
    </recommendedName>
</protein>
<feature type="chain" id="PRO_5046844056" description="PKD domain-containing protein" evidence="1">
    <location>
        <begin position="33"/>
        <end position="658"/>
    </location>
</feature>
<dbReference type="PROSITE" id="PS50093">
    <property type="entry name" value="PKD"/>
    <property type="match status" value="1"/>
</dbReference>
<evidence type="ECO:0000313" key="3">
    <source>
        <dbReference type="EMBL" id="BDT56564.1"/>
    </source>
</evidence>
<dbReference type="InterPro" id="IPR013783">
    <property type="entry name" value="Ig-like_fold"/>
</dbReference>
<dbReference type="Proteomes" id="UP001163336">
    <property type="component" value="Chromosome"/>
</dbReference>
<feature type="signal peptide" evidence="1">
    <location>
        <begin position="1"/>
        <end position="32"/>
    </location>
</feature>
<organism evidence="3 4">
    <name type="scientific">Massilia varians</name>
    <dbReference type="NCBI Taxonomy" id="457921"/>
    <lineage>
        <taxon>Bacteria</taxon>
        <taxon>Pseudomonadati</taxon>
        <taxon>Pseudomonadota</taxon>
        <taxon>Betaproteobacteria</taxon>
        <taxon>Burkholderiales</taxon>
        <taxon>Oxalobacteraceae</taxon>
        <taxon>Telluria group</taxon>
        <taxon>Massilia</taxon>
    </lineage>
</organism>
<sequence>MNRNHDPGRAPHGLLRLSACLLGSMLIAGTSAAWQAPAADALALDKARPATMYRVINLRPSGESLQAGIGMFNARNQLAFSTGSGGLIRGWFYDGSSLVDIGSLNGRVTQVTDLNDAGQVVGDGFIRDVGTPEAPGEIYHAFIWSRARGMRDLGTLGGEGSSIANAINNQGQVVGNAYAPDGRFHAFLWSPREGMRDLGLLGSRPDSISSANGINEAGEIAGVASLNDGNYHAFLWTRQKGLRDLGTLGGTTSIARDITDDGLVVGESAIRGDVATHAFAWTRRSGMRDVGPGDRRDAWVQEVTSNGHVVGFLFSDRNGRRPFSWTRESGMRELGTLGGSDALAQGGNNRREVVGGSFTAGDLDFHAFLWTPRGGMVDLNTRLRNAPAGLVIRNAYAISDDGYIFAESNAGVVLLVPDSCPTRTQSVGAIAGSSLVQVGRSFASSVSTASEDKAASHNILWNWGDGSGDQQGSMRMREGSGAASAQHVYAAPGVYTLQANVADRSGKGATVSRTVVAYQAAPGMTAASGWFVSPRGAHKAAGSRLDRVEFSFLFPSSTGSGKAAPRLDFSGTGLQFSSADMRMVRQSGARGFEGSGTLNGRSGYRFSLSTAAGAAGAAGRIGLKIWHTDPASRAVVVDYDNAGPNGSGSAFRGEIQMH</sequence>
<reference evidence="3" key="1">
    <citation type="submission" date="2022-11" db="EMBL/GenBank/DDBJ databases">
        <title>Isolation and characterization of PLA-degrading bacterium Massilia sp. from Antarctic soil.</title>
        <authorList>
            <person name="Sato K."/>
            <person name="Gomez-Fuentes C."/>
            <person name="Ahmad S.A."/>
            <person name="Zulkharnain A."/>
        </authorList>
    </citation>
    <scope>NUCLEOTIDE SEQUENCE</scope>
    <source>
        <strain evidence="3">N-3</strain>
    </source>
</reference>
<dbReference type="InterPro" id="IPR035986">
    <property type="entry name" value="PKD_dom_sf"/>
</dbReference>
<dbReference type="CDD" id="cd00146">
    <property type="entry name" value="PKD"/>
    <property type="match status" value="1"/>
</dbReference>
<keyword evidence="4" id="KW-1185">Reference proteome</keyword>
<dbReference type="NCBIfam" id="TIGR02913">
    <property type="entry name" value="HAF_rpt"/>
    <property type="match status" value="4"/>
</dbReference>
<dbReference type="EMBL" id="AP026966">
    <property type="protein sequence ID" value="BDT56564.1"/>
    <property type="molecule type" value="Genomic_DNA"/>
</dbReference>
<proteinExistence type="predicted"/>
<dbReference type="InterPro" id="IPR000601">
    <property type="entry name" value="PKD_dom"/>
</dbReference>
<dbReference type="RefSeq" id="WP_281911283.1">
    <property type="nucleotide sequence ID" value="NZ_AP026966.1"/>
</dbReference>
<evidence type="ECO:0000259" key="2">
    <source>
        <dbReference type="PROSITE" id="PS50093"/>
    </source>
</evidence>
<dbReference type="Gene3D" id="2.60.40.10">
    <property type="entry name" value="Immunoglobulins"/>
    <property type="match status" value="1"/>
</dbReference>
<name>A0ABM8C086_9BURK</name>
<evidence type="ECO:0000256" key="1">
    <source>
        <dbReference type="SAM" id="SignalP"/>
    </source>
</evidence>